<organism evidence="2 3">
    <name type="scientific">Lasallia pustulata</name>
    <dbReference type="NCBI Taxonomy" id="136370"/>
    <lineage>
        <taxon>Eukaryota</taxon>
        <taxon>Fungi</taxon>
        <taxon>Dikarya</taxon>
        <taxon>Ascomycota</taxon>
        <taxon>Pezizomycotina</taxon>
        <taxon>Lecanoromycetes</taxon>
        <taxon>OSLEUM clade</taxon>
        <taxon>Umbilicariomycetidae</taxon>
        <taxon>Umbilicariales</taxon>
        <taxon>Umbilicariaceae</taxon>
        <taxon>Lasallia</taxon>
    </lineage>
</organism>
<dbReference type="Proteomes" id="UP000324767">
    <property type="component" value="Unassembled WGS sequence"/>
</dbReference>
<feature type="transmembrane region" description="Helical" evidence="1">
    <location>
        <begin position="126"/>
        <end position="146"/>
    </location>
</feature>
<dbReference type="PANTHER" id="PTHR35394">
    <property type="entry name" value="DUF3176 DOMAIN-CONTAINING PROTEIN"/>
    <property type="match status" value="1"/>
</dbReference>
<accession>A0A5M8PFJ8</accession>
<keyword evidence="1" id="KW-0472">Membrane</keyword>
<dbReference type="AlphaFoldDB" id="A0A5M8PFJ8"/>
<keyword evidence="1" id="KW-1133">Transmembrane helix</keyword>
<proteinExistence type="predicted"/>
<evidence type="ECO:0000313" key="2">
    <source>
        <dbReference type="EMBL" id="KAA6408005.1"/>
    </source>
</evidence>
<dbReference type="OrthoDB" id="5242705at2759"/>
<feature type="transmembrane region" description="Helical" evidence="1">
    <location>
        <begin position="601"/>
        <end position="622"/>
    </location>
</feature>
<gene>
    <name evidence="2" type="ORF">FRX48_08356</name>
</gene>
<dbReference type="InterPro" id="IPR021514">
    <property type="entry name" value="DUF3176"/>
</dbReference>
<evidence type="ECO:0000313" key="3">
    <source>
        <dbReference type="Proteomes" id="UP000324767"/>
    </source>
</evidence>
<dbReference type="PANTHER" id="PTHR35394:SF5">
    <property type="entry name" value="DUF3176 DOMAIN-CONTAINING PROTEIN"/>
    <property type="match status" value="1"/>
</dbReference>
<protein>
    <submittedName>
        <fullName evidence="2">Uncharacterized protein</fullName>
    </submittedName>
</protein>
<reference evidence="2 3" key="1">
    <citation type="submission" date="2019-09" db="EMBL/GenBank/DDBJ databases">
        <title>The hologenome of the rock-dwelling lichen Lasallia pustulata.</title>
        <authorList>
            <person name="Greshake Tzovaras B."/>
            <person name="Segers F."/>
            <person name="Bicker A."/>
            <person name="Dal Grande F."/>
            <person name="Otte J."/>
            <person name="Hankeln T."/>
            <person name="Schmitt I."/>
            <person name="Ebersberger I."/>
        </authorList>
    </citation>
    <scope>NUCLEOTIDE SEQUENCE [LARGE SCALE GENOMIC DNA]</scope>
    <source>
        <strain evidence="2">A1-1</strain>
    </source>
</reference>
<comment type="caution">
    <text evidence="2">The sequence shown here is derived from an EMBL/GenBank/DDBJ whole genome shotgun (WGS) entry which is preliminary data.</text>
</comment>
<feature type="transmembrane region" description="Helical" evidence="1">
    <location>
        <begin position="84"/>
        <end position="106"/>
    </location>
</feature>
<dbReference type="Pfam" id="PF11374">
    <property type="entry name" value="DUF3176"/>
    <property type="match status" value="1"/>
</dbReference>
<sequence>MESERQMGRPFPRAVYQALTPSVRTVSLTETQRSDAAHEALIHPLSENSLTEVEESDAHTPNVQVDEKATREPRARRWNYLRSWWPEILCLGVVAAALLAISFTLSTHQNRPLPEWPYKVSVNSVVAVYVVVLKGAMLLIITEGLGQMKWTWYRRSRPLEELARFDSASRGPWGAIQLIWALQARHLIASVGAILIVVALAVDPVSQLLIRYHNCSIKLPAARSQASIPRRNTFSEMGLHIGAGLSTLTFEFQTAINAGLFNPVSVDISFACPTGNCTFDLYHTMAYCSKCTDLSSSLSTSWGLIRTEDETIQNGSSFYDVSYPVYGSTTSLPDGFLTTAEEEGLVEYLKFNATDRDYGITMIAANLTNLQQFGNCTTAAENKTWSCHGSGAAGCTLYPCIRSYTATVNESKLQETLVSTSAEFGFDDSKIPSSNSVNVACLTPETRQDLINVGYSITDTTEWIAYYGSGVLGNTTAVPSVFNASVPNITVPAECQYLIYEPTRMSLDYYMASFLNGSVTVNPDRNYDYNTNGPVQINRFCNLGRMSIDSVSAIFSNISDSMTAYIRQSNSSDGHTLLNDDQAAPAPGHVWQTETCIEVRWGYLAFPIALVLLTMIFLVAVIMETSHHQEADAWKSSALALLFHGLDPRTRDLQGAGMESMKEMETAAKGMRVRLRRGEGGLVFVNTN</sequence>
<name>A0A5M8PFJ8_9LECA</name>
<keyword evidence="1" id="KW-0812">Transmembrane</keyword>
<dbReference type="EMBL" id="VXIT01000015">
    <property type="protein sequence ID" value="KAA6408005.1"/>
    <property type="molecule type" value="Genomic_DNA"/>
</dbReference>
<evidence type="ECO:0000256" key="1">
    <source>
        <dbReference type="SAM" id="Phobius"/>
    </source>
</evidence>
<feature type="transmembrane region" description="Helical" evidence="1">
    <location>
        <begin position="187"/>
        <end position="210"/>
    </location>
</feature>